<evidence type="ECO:0000256" key="5">
    <source>
        <dbReference type="ARBA" id="ARBA00022692"/>
    </source>
</evidence>
<dbReference type="OrthoDB" id="8554211at2"/>
<feature type="compositionally biased region" description="Polar residues" evidence="10">
    <location>
        <begin position="324"/>
        <end position="336"/>
    </location>
</feature>
<evidence type="ECO:0000256" key="7">
    <source>
        <dbReference type="ARBA" id="ARBA00023136"/>
    </source>
</evidence>
<keyword evidence="6 11" id="KW-1133">Transmembrane helix</keyword>
<proteinExistence type="inferred from homology"/>
<evidence type="ECO:0000256" key="11">
    <source>
        <dbReference type="SAM" id="Phobius"/>
    </source>
</evidence>
<keyword evidence="14" id="KW-0969">Cilium</keyword>
<evidence type="ECO:0000259" key="12">
    <source>
        <dbReference type="Pfam" id="PF01514"/>
    </source>
</evidence>
<keyword evidence="14" id="KW-0966">Cell projection</keyword>
<dbReference type="Gene3D" id="3.30.300.30">
    <property type="match status" value="1"/>
</dbReference>
<dbReference type="AlphaFoldDB" id="A0A3R8LTW8"/>
<dbReference type="PANTHER" id="PTHR30046:SF0">
    <property type="entry name" value="FLAGELLAR M-RING PROTEIN"/>
    <property type="match status" value="1"/>
</dbReference>
<keyword evidence="15" id="KW-1185">Reference proteome</keyword>
<dbReference type="InterPro" id="IPR013556">
    <property type="entry name" value="Flag_M-ring_C"/>
</dbReference>
<evidence type="ECO:0000256" key="6">
    <source>
        <dbReference type="ARBA" id="ARBA00022989"/>
    </source>
</evidence>
<dbReference type="PIRSF" id="PIRSF004862">
    <property type="entry name" value="FliF"/>
    <property type="match status" value="1"/>
</dbReference>
<dbReference type="GO" id="GO:0009431">
    <property type="term" value="C:bacterial-type flagellum basal body, MS ring"/>
    <property type="evidence" value="ECO:0007669"/>
    <property type="project" value="InterPro"/>
</dbReference>
<evidence type="ECO:0000256" key="10">
    <source>
        <dbReference type="SAM" id="MobiDB-lite"/>
    </source>
</evidence>
<dbReference type="PRINTS" id="PR01009">
    <property type="entry name" value="FLGMRINGFLIF"/>
</dbReference>
<comment type="caution">
    <text evidence="14">The sequence shown here is derived from an EMBL/GenBank/DDBJ whole genome shotgun (WGS) entry which is preliminary data.</text>
</comment>
<dbReference type="Pfam" id="PF08345">
    <property type="entry name" value="YscJ_FliF_C"/>
    <property type="match status" value="1"/>
</dbReference>
<evidence type="ECO:0000256" key="1">
    <source>
        <dbReference type="ARBA" id="ARBA00004117"/>
    </source>
</evidence>
<dbReference type="Pfam" id="PF01514">
    <property type="entry name" value="YscJ_FliF"/>
    <property type="match status" value="1"/>
</dbReference>
<dbReference type="InterPro" id="IPR043427">
    <property type="entry name" value="YscJ/FliF"/>
</dbReference>
<feature type="compositionally biased region" description="Polar residues" evidence="10">
    <location>
        <begin position="285"/>
        <end position="306"/>
    </location>
</feature>
<dbReference type="GO" id="GO:0005886">
    <property type="term" value="C:plasma membrane"/>
    <property type="evidence" value="ECO:0007669"/>
    <property type="project" value="UniProtKB-SubCell"/>
</dbReference>
<keyword evidence="5 11" id="KW-0812">Transmembrane</keyword>
<feature type="compositionally biased region" description="Low complexity" evidence="10">
    <location>
        <begin position="338"/>
        <end position="360"/>
    </location>
</feature>
<accession>A0A3R8LTW8</accession>
<keyword evidence="14" id="KW-0282">Flagellum</keyword>
<feature type="domain" description="Flagellar M-ring N-terminal" evidence="12">
    <location>
        <begin position="53"/>
        <end position="227"/>
    </location>
</feature>
<feature type="region of interest" description="Disordered" evidence="10">
    <location>
        <begin position="285"/>
        <end position="366"/>
    </location>
</feature>
<gene>
    <name evidence="14" type="primary">fliF</name>
    <name evidence="14" type="ORF">EHV23_02575</name>
</gene>
<keyword evidence="4" id="KW-1003">Cell membrane</keyword>
<dbReference type="GO" id="GO:0071973">
    <property type="term" value="P:bacterial-type flagellum-dependent cell motility"/>
    <property type="evidence" value="ECO:0007669"/>
    <property type="project" value="InterPro"/>
</dbReference>
<sequence length="579" mass="61178">MCAMSTSTPVMATNTLPASTSPFAQMPTATKIKAGVGVIALGAVAVSAWLWSQQPDWKVLYNNLPDREGGAVIAQLVQMNVPYRYTEGGGAIMVPASMVNDARLRLAAQGLPGSDTTGYELLEKQRFGTTQFQERLNFQRGLEGELARSIQALAAVKHARVHLAMPVQNGFLREQQKPSASVMLTLYPGRSLDRGQVQGILHLVASSVPDMSPKQVSVVDQYGKLLSDLEGDGSEMNTAQINYRNRIESSLSQRIDELLEPIVGDGNIRAKVAADIDFTQSEATAETYAPNQNPGSAAMRSQQTMASRDGSGATDAAGGIPGALSNQPPATVSAPINGTAQATRAAGAASANAGPGATSSRQESVTNYEVDRTVKVTRNQTGTIRRLSVAVLVNQKQSVGDDGMPVSTPLSAMELQSIEALVKQAVGFNAERGDSVQVVNAAFTKRPDVAEPDVPLWKDPDTLSLAKDLGKQFGFVLLALIILMKFIRPALQAMKKPEAPAAPAGSKVDETVDEALNLPAPEEKPAIAGNTALLSGNPEQGLGMTIAQHNALQLARTDPMAVATVVRNWVNGTNPDNPA</sequence>
<evidence type="ECO:0000256" key="3">
    <source>
        <dbReference type="ARBA" id="ARBA00007971"/>
    </source>
</evidence>
<feature type="domain" description="Flagellar M-ring C-terminal" evidence="13">
    <location>
        <begin position="259"/>
        <end position="443"/>
    </location>
</feature>
<evidence type="ECO:0000256" key="8">
    <source>
        <dbReference type="ARBA" id="ARBA00023143"/>
    </source>
</evidence>
<evidence type="ECO:0000313" key="14">
    <source>
        <dbReference type="EMBL" id="RRN46047.1"/>
    </source>
</evidence>
<comment type="subcellular location">
    <subcellularLocation>
        <location evidence="1 9">Bacterial flagellum basal body</location>
    </subcellularLocation>
    <subcellularLocation>
        <location evidence="2">Cell membrane</location>
        <topology evidence="2">Multi-pass membrane protein</topology>
    </subcellularLocation>
</comment>
<feature type="transmembrane region" description="Helical" evidence="11">
    <location>
        <begin position="34"/>
        <end position="52"/>
    </location>
</feature>
<keyword evidence="7 11" id="KW-0472">Membrane</keyword>
<dbReference type="Proteomes" id="UP000270261">
    <property type="component" value="Unassembled WGS sequence"/>
</dbReference>
<comment type="function">
    <text evidence="9">The M ring may be actively involved in energy transduction.</text>
</comment>
<dbReference type="GO" id="GO:0003774">
    <property type="term" value="F:cytoskeletal motor activity"/>
    <property type="evidence" value="ECO:0007669"/>
    <property type="project" value="InterPro"/>
</dbReference>
<dbReference type="InterPro" id="IPR006182">
    <property type="entry name" value="FliF_N_dom"/>
</dbReference>
<keyword evidence="8 9" id="KW-0975">Bacterial flagellum</keyword>
<name>A0A3R8LTW8_9BURK</name>
<evidence type="ECO:0000256" key="4">
    <source>
        <dbReference type="ARBA" id="ARBA00022475"/>
    </source>
</evidence>
<comment type="similarity">
    <text evidence="3 9">Belongs to the FliF family.</text>
</comment>
<dbReference type="NCBIfam" id="TIGR00206">
    <property type="entry name" value="fliF"/>
    <property type="match status" value="1"/>
</dbReference>
<dbReference type="InterPro" id="IPR000067">
    <property type="entry name" value="FlgMring_FliF"/>
</dbReference>
<protein>
    <recommendedName>
        <fullName evidence="9">Flagellar M-ring protein</fullName>
    </recommendedName>
</protein>
<dbReference type="EMBL" id="RRUE01000001">
    <property type="protein sequence ID" value="RRN46047.1"/>
    <property type="molecule type" value="Genomic_DNA"/>
</dbReference>
<evidence type="ECO:0000256" key="9">
    <source>
        <dbReference type="PIRNR" id="PIRNR004862"/>
    </source>
</evidence>
<organism evidence="14 15">
    <name type="scientific">Lautropia dentalis</name>
    <dbReference type="NCBI Taxonomy" id="2490857"/>
    <lineage>
        <taxon>Bacteria</taxon>
        <taxon>Pseudomonadati</taxon>
        <taxon>Pseudomonadota</taxon>
        <taxon>Betaproteobacteria</taxon>
        <taxon>Burkholderiales</taxon>
        <taxon>Burkholderiaceae</taxon>
        <taxon>Lautropia</taxon>
    </lineage>
</organism>
<evidence type="ECO:0000313" key="15">
    <source>
        <dbReference type="Proteomes" id="UP000270261"/>
    </source>
</evidence>
<reference evidence="14 15" key="1">
    <citation type="submission" date="2018-11" db="EMBL/GenBank/DDBJ databases">
        <title>Genome sequencing of Lautropia sp. KCOM 2505 (= ChDC F240).</title>
        <authorList>
            <person name="Kook J.-K."/>
            <person name="Park S.-N."/>
            <person name="Lim Y.K."/>
        </authorList>
    </citation>
    <scope>NUCLEOTIDE SEQUENCE [LARGE SCALE GENOMIC DNA]</scope>
    <source>
        <strain evidence="14 15">KCOM 2505</strain>
    </source>
</reference>
<dbReference type="InterPro" id="IPR045851">
    <property type="entry name" value="AMP-bd_C_sf"/>
</dbReference>
<evidence type="ECO:0000259" key="13">
    <source>
        <dbReference type="Pfam" id="PF08345"/>
    </source>
</evidence>
<dbReference type="PANTHER" id="PTHR30046">
    <property type="entry name" value="FLAGELLAR M-RING PROTEIN"/>
    <property type="match status" value="1"/>
</dbReference>
<evidence type="ECO:0000256" key="2">
    <source>
        <dbReference type="ARBA" id="ARBA00004651"/>
    </source>
</evidence>